<evidence type="ECO:0000313" key="1">
    <source>
        <dbReference type="EMBL" id="KAF9473942.1"/>
    </source>
</evidence>
<dbReference type="AlphaFoldDB" id="A0A9P5YQD3"/>
<sequence length="149" mass="16163">MFQVGFSIYDISGRMKTGTPIFLFLTEGDMCSILLTFSPNLSVCRSEVGGNPCGFFPVLFAGVGSPRNVSVLLDIRESLLRFKSLKMVKLERTQEGVKIAIVIASTSHILSGGASGFKSLSSSDDFAQSLFHKAGKTYASCQQLHQDEL</sequence>
<evidence type="ECO:0000313" key="2">
    <source>
        <dbReference type="Proteomes" id="UP000807469"/>
    </source>
</evidence>
<dbReference type="Proteomes" id="UP000807469">
    <property type="component" value="Unassembled WGS sequence"/>
</dbReference>
<keyword evidence="2" id="KW-1185">Reference proteome</keyword>
<protein>
    <submittedName>
        <fullName evidence="1">Uncharacterized protein</fullName>
    </submittedName>
</protein>
<accession>A0A9P5YQD3</accession>
<comment type="caution">
    <text evidence="1">The sequence shown here is derived from an EMBL/GenBank/DDBJ whole genome shotgun (WGS) entry which is preliminary data.</text>
</comment>
<proteinExistence type="predicted"/>
<reference evidence="1" key="1">
    <citation type="submission" date="2020-11" db="EMBL/GenBank/DDBJ databases">
        <authorList>
            <consortium name="DOE Joint Genome Institute"/>
            <person name="Ahrendt S."/>
            <person name="Riley R."/>
            <person name="Andreopoulos W."/>
            <person name="Labutti K."/>
            <person name="Pangilinan J."/>
            <person name="Ruiz-Duenas F.J."/>
            <person name="Barrasa J.M."/>
            <person name="Sanchez-Garcia M."/>
            <person name="Camarero S."/>
            <person name="Miyauchi S."/>
            <person name="Serrano A."/>
            <person name="Linde D."/>
            <person name="Babiker R."/>
            <person name="Drula E."/>
            <person name="Ayuso-Fernandez I."/>
            <person name="Pacheco R."/>
            <person name="Padilla G."/>
            <person name="Ferreira P."/>
            <person name="Barriuso J."/>
            <person name="Kellner H."/>
            <person name="Castanera R."/>
            <person name="Alfaro M."/>
            <person name="Ramirez L."/>
            <person name="Pisabarro A.G."/>
            <person name="Kuo A."/>
            <person name="Tritt A."/>
            <person name="Lipzen A."/>
            <person name="He G."/>
            <person name="Yan M."/>
            <person name="Ng V."/>
            <person name="Cullen D."/>
            <person name="Martin F."/>
            <person name="Rosso M.-N."/>
            <person name="Henrissat B."/>
            <person name="Hibbett D."/>
            <person name="Martinez A.T."/>
            <person name="Grigoriev I.V."/>
        </authorList>
    </citation>
    <scope>NUCLEOTIDE SEQUENCE</scope>
    <source>
        <strain evidence="1">CIRM-BRFM 674</strain>
    </source>
</reference>
<name>A0A9P5YQD3_9AGAR</name>
<gene>
    <name evidence="1" type="ORF">BDN70DRAFT_924897</name>
</gene>
<organism evidence="1 2">
    <name type="scientific">Pholiota conissans</name>
    <dbReference type="NCBI Taxonomy" id="109636"/>
    <lineage>
        <taxon>Eukaryota</taxon>
        <taxon>Fungi</taxon>
        <taxon>Dikarya</taxon>
        <taxon>Basidiomycota</taxon>
        <taxon>Agaricomycotina</taxon>
        <taxon>Agaricomycetes</taxon>
        <taxon>Agaricomycetidae</taxon>
        <taxon>Agaricales</taxon>
        <taxon>Agaricineae</taxon>
        <taxon>Strophariaceae</taxon>
        <taxon>Pholiota</taxon>
    </lineage>
</organism>
<dbReference type="EMBL" id="MU155406">
    <property type="protein sequence ID" value="KAF9473942.1"/>
    <property type="molecule type" value="Genomic_DNA"/>
</dbReference>